<organism evidence="1 2">
    <name type="scientific">Bizionia arctica</name>
    <dbReference type="NCBI Taxonomy" id="1495645"/>
    <lineage>
        <taxon>Bacteria</taxon>
        <taxon>Pseudomonadati</taxon>
        <taxon>Bacteroidota</taxon>
        <taxon>Flavobacteriia</taxon>
        <taxon>Flavobacteriales</taxon>
        <taxon>Flavobacteriaceae</taxon>
        <taxon>Bizionia</taxon>
    </lineage>
</organism>
<dbReference type="RefSeq" id="WP_188461377.1">
    <property type="nucleotide sequence ID" value="NZ_BMFQ01000001.1"/>
</dbReference>
<gene>
    <name evidence="1" type="ORF">GCM10010976_04180</name>
</gene>
<dbReference type="SUPFAM" id="SSF51556">
    <property type="entry name" value="Metallo-dependent hydrolases"/>
    <property type="match status" value="1"/>
</dbReference>
<dbReference type="GO" id="GO:0070573">
    <property type="term" value="F:metallodipeptidase activity"/>
    <property type="evidence" value="ECO:0007669"/>
    <property type="project" value="InterPro"/>
</dbReference>
<dbReference type="EMBL" id="BMFQ01000001">
    <property type="protein sequence ID" value="GGG35654.1"/>
    <property type="molecule type" value="Genomic_DNA"/>
</dbReference>
<dbReference type="PROSITE" id="PS51365">
    <property type="entry name" value="RENAL_DIPEPTIDASE_2"/>
    <property type="match status" value="1"/>
</dbReference>
<dbReference type="PANTHER" id="PTHR10443:SF12">
    <property type="entry name" value="DIPEPTIDASE"/>
    <property type="match status" value="1"/>
</dbReference>
<keyword evidence="2" id="KW-1185">Reference proteome</keyword>
<comment type="caution">
    <text evidence="1">The sequence shown here is derived from an EMBL/GenBank/DDBJ whole genome shotgun (WGS) entry which is preliminary data.</text>
</comment>
<accession>A0A917GBR7</accession>
<sequence>MKHPVIDLHCDLLGHMLNMPNPDPFQREGIGCSFPALAEGHVKLQVMAIFTATEKGSTALAVRQSEIFASFLAKYPNHCTLIHDLSTLNQIATSSKLGMIAAIENASGFCEEDEPLDIGLERLEQIIANTTRILYIGFTHHAENRFGGGNNSQVGLKEDGKRLLQYLNGRKIAVDFSHTSDALAKDILDYISKHHLEVPILASHSNYRQVFNHARNLPDDIAKEIIQRGGIIGVNFLRAFVNNEDSNALYQHINHGIKLGGSKAICFGADYFSTSTNPDQSRIPFYFKEHEDASRYPSILQSISQQVSPDIIEDISSENVIRYLTELWK</sequence>
<dbReference type="InterPro" id="IPR008257">
    <property type="entry name" value="Pept_M19"/>
</dbReference>
<dbReference type="Proteomes" id="UP000625976">
    <property type="component" value="Unassembled WGS sequence"/>
</dbReference>
<dbReference type="InterPro" id="IPR032466">
    <property type="entry name" value="Metal_Hydrolase"/>
</dbReference>
<evidence type="ECO:0000313" key="2">
    <source>
        <dbReference type="Proteomes" id="UP000625976"/>
    </source>
</evidence>
<dbReference type="Gene3D" id="3.20.20.140">
    <property type="entry name" value="Metal-dependent hydrolases"/>
    <property type="match status" value="1"/>
</dbReference>
<reference evidence="1" key="1">
    <citation type="journal article" date="2014" name="Int. J. Syst. Evol. Microbiol.">
        <title>Complete genome sequence of Corynebacterium casei LMG S-19264T (=DSM 44701T), isolated from a smear-ripened cheese.</title>
        <authorList>
            <consortium name="US DOE Joint Genome Institute (JGI-PGF)"/>
            <person name="Walter F."/>
            <person name="Albersmeier A."/>
            <person name="Kalinowski J."/>
            <person name="Ruckert C."/>
        </authorList>
    </citation>
    <scope>NUCLEOTIDE SEQUENCE</scope>
    <source>
        <strain evidence="1">CGMCC 1.12751</strain>
    </source>
</reference>
<evidence type="ECO:0000313" key="1">
    <source>
        <dbReference type="EMBL" id="GGG35654.1"/>
    </source>
</evidence>
<dbReference type="Pfam" id="PF01244">
    <property type="entry name" value="Peptidase_M19"/>
    <property type="match status" value="1"/>
</dbReference>
<reference evidence="1" key="2">
    <citation type="submission" date="2020-09" db="EMBL/GenBank/DDBJ databases">
        <authorList>
            <person name="Sun Q."/>
            <person name="Zhou Y."/>
        </authorList>
    </citation>
    <scope>NUCLEOTIDE SEQUENCE</scope>
    <source>
        <strain evidence="1">CGMCC 1.12751</strain>
    </source>
</reference>
<dbReference type="PANTHER" id="PTHR10443">
    <property type="entry name" value="MICROSOMAL DIPEPTIDASE"/>
    <property type="match status" value="1"/>
</dbReference>
<dbReference type="AlphaFoldDB" id="A0A917GBR7"/>
<dbReference type="GO" id="GO:0006508">
    <property type="term" value="P:proteolysis"/>
    <property type="evidence" value="ECO:0007669"/>
    <property type="project" value="InterPro"/>
</dbReference>
<name>A0A917GBR7_9FLAO</name>
<proteinExistence type="predicted"/>
<protein>
    <submittedName>
        <fullName evidence="1">Dipeptidase</fullName>
    </submittedName>
</protein>